<evidence type="ECO:0000313" key="3">
    <source>
        <dbReference type="Proteomes" id="UP000605099"/>
    </source>
</evidence>
<dbReference type="Proteomes" id="UP000605099">
    <property type="component" value="Unassembled WGS sequence"/>
</dbReference>
<reference evidence="3" key="1">
    <citation type="journal article" date="2019" name="Int. J. Syst. Evol. Microbiol.">
        <title>The Global Catalogue of Microorganisms (GCM) 10K type strain sequencing project: providing services to taxonomists for standard genome sequencing and annotation.</title>
        <authorList>
            <consortium name="The Broad Institute Genomics Platform"/>
            <consortium name="The Broad Institute Genome Sequencing Center for Infectious Disease"/>
            <person name="Wu L."/>
            <person name="Ma J."/>
        </authorList>
    </citation>
    <scope>NUCLEOTIDE SEQUENCE [LARGE SCALE GENOMIC DNA]</scope>
    <source>
        <strain evidence="3">CGMCC 1.6784</strain>
    </source>
</reference>
<accession>A0ABQ2JSU2</accession>
<dbReference type="EMBL" id="BMLK01000014">
    <property type="protein sequence ID" value="GGN54148.1"/>
    <property type="molecule type" value="Genomic_DNA"/>
</dbReference>
<keyword evidence="1" id="KW-1133">Transmembrane helix</keyword>
<name>A0ABQ2JSU2_9SPHN</name>
<feature type="transmembrane region" description="Helical" evidence="1">
    <location>
        <begin position="56"/>
        <end position="74"/>
    </location>
</feature>
<keyword evidence="1" id="KW-0812">Transmembrane</keyword>
<feature type="transmembrane region" description="Helical" evidence="1">
    <location>
        <begin position="94"/>
        <end position="116"/>
    </location>
</feature>
<evidence type="ECO:0000256" key="1">
    <source>
        <dbReference type="SAM" id="Phobius"/>
    </source>
</evidence>
<dbReference type="Pfam" id="PF06149">
    <property type="entry name" value="DUF969"/>
    <property type="match status" value="1"/>
</dbReference>
<organism evidence="2 3">
    <name type="scientific">Novosphingobium indicum</name>
    <dbReference type="NCBI Taxonomy" id="462949"/>
    <lineage>
        <taxon>Bacteria</taxon>
        <taxon>Pseudomonadati</taxon>
        <taxon>Pseudomonadota</taxon>
        <taxon>Alphaproteobacteria</taxon>
        <taxon>Sphingomonadales</taxon>
        <taxon>Sphingomonadaceae</taxon>
        <taxon>Novosphingobium</taxon>
    </lineage>
</organism>
<evidence type="ECO:0000313" key="2">
    <source>
        <dbReference type="EMBL" id="GGN54148.1"/>
    </source>
</evidence>
<proteinExistence type="predicted"/>
<comment type="caution">
    <text evidence="2">The sequence shown here is derived from an EMBL/GenBank/DDBJ whole genome shotgun (WGS) entry which is preliminary data.</text>
</comment>
<sequence>MLVLAGIAVIAAGFMLRFNPLLVVIASALVTGIAAGLDPVTVIEAFGKAFNDNRYITIIYIVLPVIGILEGHGLQTRARDLIGRVRGATMGRLLLVYLVFRQVTAALGLTSIAGPAQTVRPLIAPMAEAAADAQSSGESDPDEAKALAAATDNVGLFFGEDIFIAIGSILLMKGILEADGIDLAPLDLSVWAIPTAIAALVIHGTRLLLADRRLKRWTNKP</sequence>
<gene>
    <name evidence="2" type="ORF">GCM10011349_29520</name>
</gene>
<protein>
    <submittedName>
        <fullName evidence="2">Membrane protein</fullName>
    </submittedName>
</protein>
<feature type="transmembrane region" description="Helical" evidence="1">
    <location>
        <begin position="188"/>
        <end position="209"/>
    </location>
</feature>
<keyword evidence="1" id="KW-0472">Membrane</keyword>
<keyword evidence="3" id="KW-1185">Reference proteome</keyword>
<dbReference type="InterPro" id="IPR010374">
    <property type="entry name" value="DUF969"/>
</dbReference>
<dbReference type="RefSeq" id="WP_188820742.1">
    <property type="nucleotide sequence ID" value="NZ_BMLK01000014.1"/>
</dbReference>